<dbReference type="STRING" id="6293.A0A1I8ER06"/>
<name>A0A1I8ER06_WUCBA</name>
<organism evidence="1">
    <name type="scientific">Wuchereria bancrofti</name>
    <dbReference type="NCBI Taxonomy" id="6293"/>
    <lineage>
        <taxon>Eukaryota</taxon>
        <taxon>Metazoa</taxon>
        <taxon>Ecdysozoa</taxon>
        <taxon>Nematoda</taxon>
        <taxon>Chromadorea</taxon>
        <taxon>Rhabditida</taxon>
        <taxon>Spirurina</taxon>
        <taxon>Spiruromorpha</taxon>
        <taxon>Filarioidea</taxon>
        <taxon>Onchocercidae</taxon>
        <taxon>Wuchereria</taxon>
    </lineage>
</organism>
<proteinExistence type="predicted"/>
<accession>A0A1I8ER06</accession>
<reference evidence="1" key="1">
    <citation type="submission" date="2016-11" db="UniProtKB">
        <authorList>
            <consortium name="WormBaseParasite"/>
        </authorList>
    </citation>
    <scope>IDENTIFICATION</scope>
    <source>
        <strain evidence="1">pt0022</strain>
    </source>
</reference>
<protein>
    <submittedName>
        <fullName evidence="1">Uncharacterized protein</fullName>
    </submittedName>
</protein>
<dbReference type="WBParaSite" id="maker-PairedContig_4216-snap-gene-0.5-mRNA-1">
    <property type="protein sequence ID" value="maker-PairedContig_4216-snap-gene-0.5-mRNA-1"/>
    <property type="gene ID" value="maker-PairedContig_4216-snap-gene-0.5"/>
</dbReference>
<evidence type="ECO:0000313" key="1">
    <source>
        <dbReference type="WBParaSite" id="maker-PairedContig_4216-snap-gene-0.5-mRNA-1"/>
    </source>
</evidence>
<sequence>MECTFLYDDDDVDELVDQGALSREYCAKCVIQKFFSNVYIRLKTYIYTFSSGMVNAIGIEMNEDFCKLQKRVIEINGMKANIKTVFWEFLCKSIRPGTAIISNLATEAVTDHLIFSFSISDWLEKGNNPWKYLDENYYALDATLVGPRSQF</sequence>
<dbReference type="AlphaFoldDB" id="A0A1I8ER06"/>